<dbReference type="STRING" id="44933.SAMN05660971_03185"/>
<feature type="compositionally biased region" description="Basic and acidic residues" evidence="1">
    <location>
        <begin position="223"/>
        <end position="232"/>
    </location>
</feature>
<sequence length="306" mass="34712">MHVDPRQSARQHEPQGADPTTKKGKGEADAEHETEQATTRPTTPDQRNKDARPHPDATNNKGSPAEFSRPQTGQGSHEGKNRDRHVSHGDTTQEQQRPLDRRTHKAPTHKTPPQQTVMPKHDEPKHEPAPAHAPIEANRPDRDEEEQDTAPQTHARAKVGQRSQRRHKAPDAKATDRKAQQASTPPSQTGRPREHEHHPKQEDTTRRQREPRALKQKGLPCRQTDRTSDATRPRHQQPASSHENPTKPVQQRKHRQHTTTPHSVPPPSNNPHHHDGNQPQNNESRPLPHPSKKQDEAKQSRRTPNQ</sequence>
<feature type="compositionally biased region" description="Polar residues" evidence="1">
    <location>
        <begin position="237"/>
        <end position="249"/>
    </location>
</feature>
<feature type="region of interest" description="Disordered" evidence="1">
    <location>
        <begin position="1"/>
        <end position="306"/>
    </location>
</feature>
<protein>
    <submittedName>
        <fullName evidence="2">Uncharacterized protein</fullName>
    </submittedName>
</protein>
<dbReference type="EMBL" id="FRCA01000009">
    <property type="protein sequence ID" value="SHM52932.1"/>
    <property type="molecule type" value="Genomic_DNA"/>
</dbReference>
<feature type="compositionally biased region" description="Basic and acidic residues" evidence="1">
    <location>
        <begin position="119"/>
        <end position="129"/>
    </location>
</feature>
<feature type="compositionally biased region" description="Polar residues" evidence="1">
    <location>
        <begin position="36"/>
        <end position="45"/>
    </location>
</feature>
<reference evidence="2 3" key="1">
    <citation type="submission" date="2016-11" db="EMBL/GenBank/DDBJ databases">
        <authorList>
            <person name="Jaros S."/>
            <person name="Januszkiewicz K."/>
            <person name="Wedrychowicz H."/>
        </authorList>
    </citation>
    <scope>NUCLEOTIDE SEQUENCE [LARGE SCALE GENOMIC DNA]</scope>
    <source>
        <strain evidence="2 3">DSM 4740</strain>
    </source>
</reference>
<feature type="compositionally biased region" description="Basic and acidic residues" evidence="1">
    <location>
        <begin position="169"/>
        <end position="179"/>
    </location>
</feature>
<feature type="compositionally biased region" description="Polar residues" evidence="1">
    <location>
        <begin position="180"/>
        <end position="190"/>
    </location>
</feature>
<dbReference type="AlphaFoldDB" id="A0A1M7JIP4"/>
<feature type="compositionally biased region" description="Basic and acidic residues" evidence="1">
    <location>
        <begin position="1"/>
        <end position="35"/>
    </location>
</feature>
<feature type="compositionally biased region" description="Basic and acidic residues" evidence="1">
    <location>
        <begin position="191"/>
        <end position="213"/>
    </location>
</feature>
<evidence type="ECO:0000256" key="1">
    <source>
        <dbReference type="SAM" id="MobiDB-lite"/>
    </source>
</evidence>
<proteinExistence type="predicted"/>
<feature type="compositionally biased region" description="Basic residues" evidence="1">
    <location>
        <begin position="155"/>
        <end position="168"/>
    </location>
</feature>
<gene>
    <name evidence="2" type="ORF">SAMN05660971_03185</name>
</gene>
<evidence type="ECO:0000313" key="2">
    <source>
        <dbReference type="EMBL" id="SHM52932.1"/>
    </source>
</evidence>
<accession>A0A1M7JIP4</accession>
<feature type="compositionally biased region" description="Basic and acidic residues" evidence="1">
    <location>
        <begin position="77"/>
        <end position="88"/>
    </location>
</feature>
<feature type="compositionally biased region" description="Basic and acidic residues" evidence="1">
    <location>
        <begin position="46"/>
        <end position="55"/>
    </location>
</feature>
<dbReference type="Proteomes" id="UP000184123">
    <property type="component" value="Unassembled WGS sequence"/>
</dbReference>
<organism evidence="2 3">
    <name type="scientific">Halomonas cupida</name>
    <dbReference type="NCBI Taxonomy" id="44933"/>
    <lineage>
        <taxon>Bacteria</taxon>
        <taxon>Pseudomonadati</taxon>
        <taxon>Pseudomonadota</taxon>
        <taxon>Gammaproteobacteria</taxon>
        <taxon>Oceanospirillales</taxon>
        <taxon>Halomonadaceae</taxon>
        <taxon>Halomonas</taxon>
    </lineage>
</organism>
<name>A0A1M7JIP4_9GAMM</name>
<evidence type="ECO:0000313" key="3">
    <source>
        <dbReference type="Proteomes" id="UP000184123"/>
    </source>
</evidence>